<comment type="subcellular location">
    <subcellularLocation>
        <location evidence="1">Periplasm</location>
    </subcellularLocation>
</comment>
<organism evidence="6 7">
    <name type="scientific">Mycolicibacterium smegmatis (strain MKD8)</name>
    <name type="common">Mycobacterium smegmatis</name>
    <dbReference type="NCBI Taxonomy" id="1214915"/>
    <lineage>
        <taxon>Bacteria</taxon>
        <taxon>Bacillati</taxon>
        <taxon>Actinomycetota</taxon>
        <taxon>Actinomycetes</taxon>
        <taxon>Mycobacteriales</taxon>
        <taxon>Mycobacteriaceae</taxon>
        <taxon>Mycolicibacterium</taxon>
    </lineage>
</organism>
<evidence type="ECO:0000256" key="4">
    <source>
        <dbReference type="ARBA" id="ARBA00022764"/>
    </source>
</evidence>
<dbReference type="PANTHER" id="PTHR30006">
    <property type="entry name" value="THIAMINE-BINDING PERIPLASMIC PROTEIN-RELATED"/>
    <property type="match status" value="1"/>
</dbReference>
<gene>
    <name evidence="6" type="ORF">D806_005130</name>
</gene>
<accession>A0A2U9PIE6</accession>
<evidence type="ECO:0000256" key="2">
    <source>
        <dbReference type="ARBA" id="ARBA00022448"/>
    </source>
</evidence>
<dbReference type="PROSITE" id="PS51257">
    <property type="entry name" value="PROKAR_LIPOPROTEIN"/>
    <property type="match status" value="1"/>
</dbReference>
<dbReference type="Pfam" id="PF13416">
    <property type="entry name" value="SBP_bac_8"/>
    <property type="match status" value="1"/>
</dbReference>
<dbReference type="Proteomes" id="UP000011200">
    <property type="component" value="Chromosome"/>
</dbReference>
<dbReference type="InterPro" id="IPR006059">
    <property type="entry name" value="SBP"/>
</dbReference>
<dbReference type="GO" id="GO:0030975">
    <property type="term" value="F:thiamine binding"/>
    <property type="evidence" value="ECO:0007669"/>
    <property type="project" value="TreeGrafter"/>
</dbReference>
<dbReference type="GO" id="GO:0030976">
    <property type="term" value="F:thiamine pyrophosphate binding"/>
    <property type="evidence" value="ECO:0007669"/>
    <property type="project" value="TreeGrafter"/>
</dbReference>
<evidence type="ECO:0000256" key="1">
    <source>
        <dbReference type="ARBA" id="ARBA00004418"/>
    </source>
</evidence>
<reference evidence="6 7" key="1">
    <citation type="journal article" date="2013" name="Genome Announc.">
        <title>Draft genome sequence of MKD8, a conjugal recipient Mycobacterium smegmatis strain.</title>
        <authorList>
            <person name="Gray T.A."/>
            <person name="Palumbo M.J."/>
            <person name="Derbyshire K.M."/>
        </authorList>
    </citation>
    <scope>NUCLEOTIDE SEQUENCE [LARGE SCALE GENOMIC DNA]</scope>
    <source>
        <strain evidence="6 7">MKD8</strain>
    </source>
</reference>
<dbReference type="Gene3D" id="3.40.190.10">
    <property type="entry name" value="Periplasmic binding protein-like II"/>
    <property type="match status" value="2"/>
</dbReference>
<evidence type="ECO:0000313" key="6">
    <source>
        <dbReference type="EMBL" id="AWT51506.1"/>
    </source>
</evidence>
<keyword evidence="3 5" id="KW-0732">Signal</keyword>
<protein>
    <submittedName>
        <fullName evidence="6">Spermidine/putrescine ABC transporter periplasmic substrate-binding protein</fullName>
    </submittedName>
</protein>
<dbReference type="CDD" id="cd13589">
    <property type="entry name" value="PBP2_polyamine_RpCGA009"/>
    <property type="match status" value="1"/>
</dbReference>
<proteinExistence type="predicted"/>
<dbReference type="EMBL" id="CP027541">
    <property type="protein sequence ID" value="AWT51506.1"/>
    <property type="molecule type" value="Genomic_DNA"/>
</dbReference>
<evidence type="ECO:0000256" key="3">
    <source>
        <dbReference type="ARBA" id="ARBA00022729"/>
    </source>
</evidence>
<dbReference type="GO" id="GO:0030288">
    <property type="term" value="C:outer membrane-bounded periplasmic space"/>
    <property type="evidence" value="ECO:0007669"/>
    <property type="project" value="TreeGrafter"/>
</dbReference>
<keyword evidence="4" id="KW-0574">Periplasm</keyword>
<evidence type="ECO:0000313" key="7">
    <source>
        <dbReference type="Proteomes" id="UP000011200"/>
    </source>
</evidence>
<evidence type="ECO:0000256" key="5">
    <source>
        <dbReference type="SAM" id="SignalP"/>
    </source>
</evidence>
<dbReference type="SUPFAM" id="SSF53850">
    <property type="entry name" value="Periplasmic binding protein-like II"/>
    <property type="match status" value="1"/>
</dbReference>
<name>A0A2U9PIE6_MYCSE</name>
<feature type="signal peptide" evidence="5">
    <location>
        <begin position="1"/>
        <end position="24"/>
    </location>
</feature>
<dbReference type="AlphaFoldDB" id="A0A2U9PIE6"/>
<reference evidence="7" key="2">
    <citation type="submission" date="2018-03" db="EMBL/GenBank/DDBJ databases">
        <authorList>
            <person name="Derbyshire K."/>
            <person name="Gray T.A."/>
            <person name="Champion M."/>
        </authorList>
    </citation>
    <scope>NUCLEOTIDE SEQUENCE [LARGE SCALE GENOMIC DNA]</scope>
    <source>
        <strain evidence="7">MKD8</strain>
    </source>
</reference>
<keyword evidence="2" id="KW-0813">Transport</keyword>
<dbReference type="GO" id="GO:0015888">
    <property type="term" value="P:thiamine transport"/>
    <property type="evidence" value="ECO:0007669"/>
    <property type="project" value="TreeGrafter"/>
</dbReference>
<dbReference type="PANTHER" id="PTHR30006:SF3">
    <property type="entry name" value="THIAMINE-BINDING PERIPLASMIC PROTEIN"/>
    <property type="match status" value="1"/>
</dbReference>
<sequence length="348" mass="38233">MHDPCRLRRPIRVMSLLVSVVLMATTACGLLDKSGGGDALTVVSYGGPYQKAQAEAFFDAYERAHPGQTIFQDSPSENAKLRVMVENGNPTWDVVLLANDFGNEAQAEWLEPIDYSIVDRAALLPGYAGKYRVGADVEGTVMTVRTDRPAPSTMAEFFDTARFPGKRALNKFSAGGVLEAALLADGVTPEALYPLDVPRALRKLDSIRDSIVWWDTAAQSQQLMASGEATMGLVWVGRATAAAETAPVRINWDVWISQDAYWMVPKGSPNKEQAMKLIAFMTSYGPQKQFSLESGYGPVNAQAAADPEVRANPDVPSNHLATRVTMNDQWWSENLDTVQREFKSWLLQ</sequence>
<feature type="chain" id="PRO_5038589987" evidence="5">
    <location>
        <begin position="25"/>
        <end position="348"/>
    </location>
</feature>